<organism evidence="1 2">
    <name type="scientific">Pomacea canaliculata</name>
    <name type="common">Golden apple snail</name>
    <dbReference type="NCBI Taxonomy" id="400727"/>
    <lineage>
        <taxon>Eukaryota</taxon>
        <taxon>Metazoa</taxon>
        <taxon>Spiralia</taxon>
        <taxon>Lophotrochozoa</taxon>
        <taxon>Mollusca</taxon>
        <taxon>Gastropoda</taxon>
        <taxon>Caenogastropoda</taxon>
        <taxon>Architaenioglossa</taxon>
        <taxon>Ampullarioidea</taxon>
        <taxon>Ampullariidae</taxon>
        <taxon>Pomacea</taxon>
    </lineage>
</organism>
<sequence length="105" mass="11948">MVTEMRMPCRSVSEEDGEYLHDDCKDWSGTTRSMPPVRSTQMDEVPFSHLTNYVSAVCTRRLPIHLPVLGESTKEPKHSTRKSAKTIPLAFSHLSLADVHLDMYE</sequence>
<evidence type="ECO:0000313" key="2">
    <source>
        <dbReference type="Proteomes" id="UP000245119"/>
    </source>
</evidence>
<accession>A0A2T7PMV5</accession>
<gene>
    <name evidence="1" type="ORF">C0Q70_05964</name>
</gene>
<dbReference type="AlphaFoldDB" id="A0A2T7PMV5"/>
<name>A0A2T7PMV5_POMCA</name>
<dbReference type="EMBL" id="PZQS01000003">
    <property type="protein sequence ID" value="PVD34687.1"/>
    <property type="molecule type" value="Genomic_DNA"/>
</dbReference>
<proteinExistence type="predicted"/>
<dbReference type="Proteomes" id="UP000245119">
    <property type="component" value="Linkage Group LG3"/>
</dbReference>
<keyword evidence="2" id="KW-1185">Reference proteome</keyword>
<protein>
    <submittedName>
        <fullName evidence="1">Uncharacterized protein</fullName>
    </submittedName>
</protein>
<reference evidence="1 2" key="1">
    <citation type="submission" date="2018-04" db="EMBL/GenBank/DDBJ databases">
        <title>The genome of golden apple snail Pomacea canaliculata provides insight into stress tolerance and invasive adaptation.</title>
        <authorList>
            <person name="Liu C."/>
            <person name="Liu B."/>
            <person name="Ren Y."/>
            <person name="Zhang Y."/>
            <person name="Wang H."/>
            <person name="Li S."/>
            <person name="Jiang F."/>
            <person name="Yin L."/>
            <person name="Zhang G."/>
            <person name="Qian W."/>
            <person name="Fan W."/>
        </authorList>
    </citation>
    <scope>NUCLEOTIDE SEQUENCE [LARGE SCALE GENOMIC DNA]</scope>
    <source>
        <strain evidence="1">SZHN2017</strain>
        <tissue evidence="1">Muscle</tissue>
    </source>
</reference>
<comment type="caution">
    <text evidence="1">The sequence shown here is derived from an EMBL/GenBank/DDBJ whole genome shotgun (WGS) entry which is preliminary data.</text>
</comment>
<evidence type="ECO:0000313" key="1">
    <source>
        <dbReference type="EMBL" id="PVD34687.1"/>
    </source>
</evidence>